<name>A0A951PSC3_9CYAN</name>
<sequence>MYLSVFELSRFIRKKWKQKPVNAIASVLVLVSFCEEVLHYFIVFVALCCFLRAIALGQIRLMSQVGIKLQFAAEP</sequence>
<dbReference type="EMBL" id="JAHHIF010000054">
    <property type="protein sequence ID" value="MBW4548072.1"/>
    <property type="molecule type" value="Genomic_DNA"/>
</dbReference>
<proteinExistence type="predicted"/>
<organism evidence="1 2">
    <name type="scientific">Symplocastrum torsivum CPER-KK1</name>
    <dbReference type="NCBI Taxonomy" id="450513"/>
    <lineage>
        <taxon>Bacteria</taxon>
        <taxon>Bacillati</taxon>
        <taxon>Cyanobacteriota</taxon>
        <taxon>Cyanophyceae</taxon>
        <taxon>Oscillatoriophycideae</taxon>
        <taxon>Oscillatoriales</taxon>
        <taxon>Microcoleaceae</taxon>
        <taxon>Symplocastrum</taxon>
    </lineage>
</organism>
<dbReference type="Proteomes" id="UP000753908">
    <property type="component" value="Unassembled WGS sequence"/>
</dbReference>
<evidence type="ECO:0000313" key="2">
    <source>
        <dbReference type="Proteomes" id="UP000753908"/>
    </source>
</evidence>
<reference evidence="1" key="1">
    <citation type="submission" date="2021-05" db="EMBL/GenBank/DDBJ databases">
        <authorList>
            <person name="Pietrasiak N."/>
            <person name="Ward R."/>
            <person name="Stajich J.E."/>
            <person name="Kurbessoian T."/>
        </authorList>
    </citation>
    <scope>NUCLEOTIDE SEQUENCE</scope>
    <source>
        <strain evidence="1">CPER-KK1</strain>
    </source>
</reference>
<evidence type="ECO:0000313" key="1">
    <source>
        <dbReference type="EMBL" id="MBW4548072.1"/>
    </source>
</evidence>
<gene>
    <name evidence="1" type="ORF">KME25_27075</name>
</gene>
<reference evidence="1" key="2">
    <citation type="journal article" date="2022" name="Microbiol. Resour. Announc.">
        <title>Metagenome Sequencing to Explore Phylogenomics of Terrestrial Cyanobacteria.</title>
        <authorList>
            <person name="Ward R.D."/>
            <person name="Stajich J.E."/>
            <person name="Johansen J.R."/>
            <person name="Huntemann M."/>
            <person name="Clum A."/>
            <person name="Foster B."/>
            <person name="Foster B."/>
            <person name="Roux S."/>
            <person name="Palaniappan K."/>
            <person name="Varghese N."/>
            <person name="Mukherjee S."/>
            <person name="Reddy T.B.K."/>
            <person name="Daum C."/>
            <person name="Copeland A."/>
            <person name="Chen I.A."/>
            <person name="Ivanova N.N."/>
            <person name="Kyrpides N.C."/>
            <person name="Shapiro N."/>
            <person name="Eloe-Fadrosh E.A."/>
            <person name="Pietrasiak N."/>
        </authorList>
    </citation>
    <scope>NUCLEOTIDE SEQUENCE</scope>
    <source>
        <strain evidence="1">CPER-KK1</strain>
    </source>
</reference>
<comment type="caution">
    <text evidence="1">The sequence shown here is derived from an EMBL/GenBank/DDBJ whole genome shotgun (WGS) entry which is preliminary data.</text>
</comment>
<accession>A0A951PSC3</accession>
<dbReference type="AlphaFoldDB" id="A0A951PSC3"/>
<protein>
    <submittedName>
        <fullName evidence="1">Uncharacterized protein</fullName>
    </submittedName>
</protein>